<dbReference type="Gene3D" id="3.30.70.1450">
    <property type="entry name" value="Regulator of K+ conductance, C-terminal domain"/>
    <property type="match status" value="2"/>
</dbReference>
<name>A0A6B0T1R0_9EURY</name>
<dbReference type="GO" id="GO:0006813">
    <property type="term" value="P:potassium ion transport"/>
    <property type="evidence" value="ECO:0007669"/>
    <property type="project" value="InterPro"/>
</dbReference>
<comment type="caution">
    <text evidence="3">The sequence shown here is derived from an EMBL/GenBank/DDBJ whole genome shotgun (WGS) entry which is preliminary data.</text>
</comment>
<dbReference type="InterPro" id="IPR050721">
    <property type="entry name" value="Trk_Ktr_HKT_K-transport"/>
</dbReference>
<evidence type="ECO:0000313" key="4">
    <source>
        <dbReference type="Proteomes" id="UP000466535"/>
    </source>
</evidence>
<organism evidence="3 4">
    <name type="scientific">Halovenus carboxidivorans</name>
    <dbReference type="NCBI Taxonomy" id="2692199"/>
    <lineage>
        <taxon>Archaea</taxon>
        <taxon>Methanobacteriati</taxon>
        <taxon>Methanobacteriota</taxon>
        <taxon>Stenosarchaea group</taxon>
        <taxon>Halobacteria</taxon>
        <taxon>Halobacteriales</taxon>
        <taxon>Haloarculaceae</taxon>
        <taxon>Halovenus</taxon>
    </lineage>
</organism>
<feature type="domain" description="RCK C-terminal" evidence="2">
    <location>
        <begin position="459"/>
        <end position="544"/>
    </location>
</feature>
<dbReference type="GO" id="GO:0008324">
    <property type="term" value="F:monoatomic cation transmembrane transporter activity"/>
    <property type="evidence" value="ECO:0007669"/>
    <property type="project" value="InterPro"/>
</dbReference>
<dbReference type="SUPFAM" id="SSF81324">
    <property type="entry name" value="Voltage-gated potassium channels"/>
    <property type="match status" value="1"/>
</dbReference>
<dbReference type="SUPFAM" id="SSF51735">
    <property type="entry name" value="NAD(P)-binding Rossmann-fold domains"/>
    <property type="match status" value="2"/>
</dbReference>
<reference evidence="3 4" key="1">
    <citation type="submission" date="2019-12" db="EMBL/GenBank/DDBJ databases">
        <title>Isolation and characterization of three novel carbon monoxide-oxidizing members of Halobacteria from salione crusts and soils.</title>
        <authorList>
            <person name="Myers M.R."/>
            <person name="King G.M."/>
        </authorList>
    </citation>
    <scope>NUCLEOTIDE SEQUENCE [LARGE SCALE GENOMIC DNA]</scope>
    <source>
        <strain evidence="3 4">WSH3</strain>
    </source>
</reference>
<dbReference type="PANTHER" id="PTHR43833:SF9">
    <property type="entry name" value="POTASSIUM CHANNEL PROTEIN YUGO-RELATED"/>
    <property type="match status" value="1"/>
</dbReference>
<evidence type="ECO:0000259" key="2">
    <source>
        <dbReference type="PROSITE" id="PS51202"/>
    </source>
</evidence>
<proteinExistence type="predicted"/>
<dbReference type="RefSeq" id="WP_159763248.1">
    <property type="nucleotide sequence ID" value="NZ_WUUT01000002.1"/>
</dbReference>
<accession>A0A6B0T1R0</accession>
<dbReference type="AlphaFoldDB" id="A0A6B0T1R0"/>
<evidence type="ECO:0000313" key="3">
    <source>
        <dbReference type="EMBL" id="MXR51097.1"/>
    </source>
</evidence>
<feature type="domain" description="RCK N-terminal" evidence="1">
    <location>
        <begin position="339"/>
        <end position="447"/>
    </location>
</feature>
<dbReference type="PANTHER" id="PTHR43833">
    <property type="entry name" value="POTASSIUM CHANNEL PROTEIN 2-RELATED-RELATED"/>
    <property type="match status" value="1"/>
</dbReference>
<dbReference type="Gene3D" id="3.40.50.720">
    <property type="entry name" value="NAD(P)-binding Rossmann-like Domain"/>
    <property type="match status" value="2"/>
</dbReference>
<protein>
    <submittedName>
        <fullName evidence="3">TrkA family potassium uptake protein</fullName>
    </submittedName>
</protein>
<evidence type="ECO:0000259" key="1">
    <source>
        <dbReference type="PROSITE" id="PS51201"/>
    </source>
</evidence>
<sequence length="544" mass="58628">MDSWKRRALGYLGFVGVALLLTTLGYQYGMRTYEGEPKTFIDSFQFAVEMFTTTGFGGDAPWNSPEMQLYIAVTDLLGMALLVGTLPVFVGPVLEEALSTSAPTTLDEDLDDHVVICSSTSRAHELIDELDSQDVPYVIVEPDRERADELSEDGHRVVRADPESAAGLRTARLPEARALFADVSDQVDASIVLAAKEVAAEVPVVSVVEEPDRAKYHRLAGADHVLSPRRLLGRSLAQKVTTALRSEVDEAVEIDGDLELVEVSIHHGSDLAGLTLADSGIREQSGVNVVGAWMRGEFIPSPTPETTLPAGTVLLVSGRPDQLTDLVEMTQSSVREFRTGKTVVVGYGAVGQTVAETLSDADIEHTVIDVEEGASVDVVGDATETDTLDAAGIEEAQTAVLALPNDTMTEFATLVIRDTAPETEIITRVNDDANVSKTYRAGADYVLSLATVTGRLSSSYLLEDHDRISVDQQVEIRRLEAPGIVGTTLGAANVRERTGCTVIALERGEQTRTELGPETEISRGDELIVVGTSEALREFERQFT</sequence>
<dbReference type="SUPFAM" id="SSF116726">
    <property type="entry name" value="TrkA C-terminal domain-like"/>
    <property type="match status" value="2"/>
</dbReference>
<feature type="domain" description="RCK N-terminal" evidence="1">
    <location>
        <begin position="111"/>
        <end position="226"/>
    </location>
</feature>
<dbReference type="InterPro" id="IPR006037">
    <property type="entry name" value="RCK_C"/>
</dbReference>
<feature type="domain" description="RCK C-terminal" evidence="2">
    <location>
        <begin position="248"/>
        <end position="332"/>
    </location>
</feature>
<dbReference type="InterPro" id="IPR003148">
    <property type="entry name" value="RCK_N"/>
</dbReference>
<dbReference type="Proteomes" id="UP000466535">
    <property type="component" value="Unassembled WGS sequence"/>
</dbReference>
<dbReference type="EMBL" id="WUUT01000002">
    <property type="protein sequence ID" value="MXR51097.1"/>
    <property type="molecule type" value="Genomic_DNA"/>
</dbReference>
<dbReference type="OrthoDB" id="43518at2157"/>
<gene>
    <name evidence="3" type="ORF">GRX03_05680</name>
</gene>
<dbReference type="InterPro" id="IPR036291">
    <property type="entry name" value="NAD(P)-bd_dom_sf"/>
</dbReference>
<dbReference type="Gene3D" id="1.10.287.70">
    <property type="match status" value="1"/>
</dbReference>
<keyword evidence="4" id="KW-1185">Reference proteome</keyword>
<dbReference type="Pfam" id="PF02254">
    <property type="entry name" value="TrkA_N"/>
    <property type="match status" value="2"/>
</dbReference>
<dbReference type="PROSITE" id="PS51201">
    <property type="entry name" value="RCK_N"/>
    <property type="match status" value="2"/>
</dbReference>
<dbReference type="Pfam" id="PF02080">
    <property type="entry name" value="TrkA_C"/>
    <property type="match status" value="2"/>
</dbReference>
<dbReference type="InterPro" id="IPR036721">
    <property type="entry name" value="RCK_C_sf"/>
</dbReference>
<dbReference type="PROSITE" id="PS51202">
    <property type="entry name" value="RCK_C"/>
    <property type="match status" value="2"/>
</dbReference>